<dbReference type="OrthoDB" id="463191at2"/>
<keyword evidence="3" id="KW-1185">Reference proteome</keyword>
<dbReference type="EMBL" id="JHEG02000059">
    <property type="protein sequence ID" value="KIE07373.1"/>
    <property type="molecule type" value="Genomic_DNA"/>
</dbReference>
<dbReference type="PANTHER" id="PTHR35690">
    <property type="entry name" value="OS01G0363500 PROTEIN"/>
    <property type="match status" value="1"/>
</dbReference>
<dbReference type="EMBL" id="JHEG04000001">
    <property type="protein sequence ID" value="KAF3889158.1"/>
    <property type="molecule type" value="Genomic_DNA"/>
</dbReference>
<evidence type="ECO:0008006" key="4">
    <source>
        <dbReference type="Google" id="ProtNLM"/>
    </source>
</evidence>
<gene>
    <name evidence="2" type="ORF">DA73_0240450</name>
    <name evidence="1" type="ORF">DA73_0400029515</name>
</gene>
<dbReference type="Proteomes" id="UP000029738">
    <property type="component" value="Unassembled WGS sequence"/>
</dbReference>
<evidence type="ECO:0000313" key="1">
    <source>
        <dbReference type="EMBL" id="KAF3889158.1"/>
    </source>
</evidence>
<sequence>MTTDLTSKVSPDFLTVLSQAVAFYQGQTNQRPSPASVVDALLQAEKAAKQQKLNYAFEPLLGKWRLCFTTGTKKLRKRGGIVLGKGFYMPKLTPAHISFCTASPEDSNLGKGAITNSVQLSPIFLKFEGLVQYLGKKNLLAFDFTRIQLQLFGRTIYSGNVRGGKVQAENFYNQSIAKLPFFAFFLVTENFIAARGRGGGLALWFREN</sequence>
<dbReference type="AlphaFoldDB" id="A0A0C1QU63"/>
<organism evidence="2">
    <name type="scientific">Tolypothrix bouteillei VB521301</name>
    <dbReference type="NCBI Taxonomy" id="1479485"/>
    <lineage>
        <taxon>Bacteria</taxon>
        <taxon>Bacillati</taxon>
        <taxon>Cyanobacteriota</taxon>
        <taxon>Cyanophyceae</taxon>
        <taxon>Nostocales</taxon>
        <taxon>Tolypothrichaceae</taxon>
        <taxon>Tolypothrix</taxon>
    </lineage>
</organism>
<evidence type="ECO:0000313" key="2">
    <source>
        <dbReference type="EMBL" id="KIE07373.1"/>
    </source>
</evidence>
<accession>A0A0C1QU63</accession>
<reference evidence="2" key="1">
    <citation type="journal article" date="2015" name="Genome Announc.">
        <title>Draft Genome Sequence of Tolypothrix boutellei Strain VB521301.</title>
        <authorList>
            <person name="Chandrababunaidu M.M."/>
            <person name="Singh D."/>
            <person name="Sen D."/>
            <person name="Bhan S."/>
            <person name="Das S."/>
            <person name="Gupta A."/>
            <person name="Adhikary S.P."/>
            <person name="Tripathy S."/>
        </authorList>
    </citation>
    <scope>NUCLEOTIDE SEQUENCE</scope>
    <source>
        <strain evidence="2">VB521301</strain>
    </source>
</reference>
<evidence type="ECO:0000313" key="3">
    <source>
        <dbReference type="Proteomes" id="UP000029738"/>
    </source>
</evidence>
<protein>
    <recommendedName>
        <fullName evidence="4">Plastid lipid-associated protein/fibrillin conserved domain-containing protein</fullName>
    </recommendedName>
</protein>
<name>A0A0C1QU63_9CYAN</name>
<proteinExistence type="predicted"/>
<reference evidence="1" key="2">
    <citation type="submission" date="2019-11" db="EMBL/GenBank/DDBJ databases">
        <title>Improved Assembly of Tolypothrix boutellei genome.</title>
        <authorList>
            <person name="Sarangi A.N."/>
            <person name="Mukherjee M."/>
            <person name="Ghosh S."/>
            <person name="Singh D."/>
            <person name="Das A."/>
            <person name="Kant S."/>
            <person name="Prusty A."/>
            <person name="Tripathy S."/>
        </authorList>
    </citation>
    <scope>NUCLEOTIDE SEQUENCE</scope>
    <source>
        <strain evidence="1">VB521301</strain>
    </source>
</reference>
<dbReference type="PANTHER" id="PTHR35690:SF1">
    <property type="entry name" value="OS01G0363500 PROTEIN"/>
    <property type="match status" value="1"/>
</dbReference>
<dbReference type="STRING" id="1479485.DA73_0240450"/>
<comment type="caution">
    <text evidence="2">The sequence shown here is derived from an EMBL/GenBank/DDBJ whole genome shotgun (WGS) entry which is preliminary data.</text>
</comment>
<dbReference type="RefSeq" id="WP_038076886.1">
    <property type="nucleotide sequence ID" value="NZ_JHEG04000001.1"/>
</dbReference>